<accession>A0ABS2P878</accession>
<name>A0ABS2P878_9BACL</name>
<gene>
    <name evidence="2" type="ORF">JOD17_000716</name>
</gene>
<dbReference type="RefSeq" id="WP_169961770.1">
    <property type="nucleotide sequence ID" value="NZ_JAFBEC010000002.1"/>
</dbReference>
<proteinExistence type="predicted"/>
<evidence type="ECO:0000256" key="1">
    <source>
        <dbReference type="SAM" id="Phobius"/>
    </source>
</evidence>
<reference evidence="2 3" key="1">
    <citation type="submission" date="2021-01" db="EMBL/GenBank/DDBJ databases">
        <title>Genomic Encyclopedia of Type Strains, Phase IV (KMG-IV): sequencing the most valuable type-strain genomes for metagenomic binning, comparative biology and taxonomic classification.</title>
        <authorList>
            <person name="Goeker M."/>
        </authorList>
    </citation>
    <scope>NUCLEOTIDE SEQUENCE [LARGE SCALE GENOMIC DNA]</scope>
    <source>
        <strain evidence="2 3">DSM 25540</strain>
    </source>
</reference>
<organism evidence="2 3">
    <name type="scientific">Geomicrobium sediminis</name>
    <dbReference type="NCBI Taxonomy" id="1347788"/>
    <lineage>
        <taxon>Bacteria</taxon>
        <taxon>Bacillati</taxon>
        <taxon>Bacillota</taxon>
        <taxon>Bacilli</taxon>
        <taxon>Bacillales</taxon>
        <taxon>Geomicrobium</taxon>
    </lineage>
</organism>
<comment type="caution">
    <text evidence="2">The sequence shown here is derived from an EMBL/GenBank/DDBJ whole genome shotgun (WGS) entry which is preliminary data.</text>
</comment>
<dbReference type="EMBL" id="JAFBEC010000002">
    <property type="protein sequence ID" value="MBM7631624.1"/>
    <property type="molecule type" value="Genomic_DNA"/>
</dbReference>
<dbReference type="Proteomes" id="UP000741863">
    <property type="component" value="Unassembled WGS sequence"/>
</dbReference>
<evidence type="ECO:0000313" key="2">
    <source>
        <dbReference type="EMBL" id="MBM7631624.1"/>
    </source>
</evidence>
<keyword evidence="1" id="KW-0812">Transmembrane</keyword>
<keyword evidence="3" id="KW-1185">Reference proteome</keyword>
<sequence>MKVFKAILPVGIVAVIVFSLYELQYEDTLSGKEKEAIEYHTNDEMEPLVDSHH</sequence>
<feature type="transmembrane region" description="Helical" evidence="1">
    <location>
        <begin position="6"/>
        <end position="23"/>
    </location>
</feature>
<keyword evidence="1" id="KW-1133">Transmembrane helix</keyword>
<dbReference type="Pfam" id="PF26359">
    <property type="entry name" value="YwtC"/>
    <property type="match status" value="1"/>
</dbReference>
<evidence type="ECO:0000313" key="3">
    <source>
        <dbReference type="Proteomes" id="UP000741863"/>
    </source>
</evidence>
<protein>
    <submittedName>
        <fullName evidence="2">Uncharacterized protein</fullName>
    </submittedName>
</protein>
<dbReference type="InterPro" id="IPR058890">
    <property type="entry name" value="YwtC-like"/>
</dbReference>
<keyword evidence="1" id="KW-0472">Membrane</keyword>